<dbReference type="SUPFAM" id="SSF55455">
    <property type="entry name" value="SRF-like"/>
    <property type="match status" value="1"/>
</dbReference>
<keyword evidence="4" id="KW-0804">Transcription</keyword>
<dbReference type="Proteomes" id="UP000694930">
    <property type="component" value="Chromosome 6"/>
</dbReference>
<protein>
    <submittedName>
        <fullName evidence="9">MADS-box transcription factor 47-like</fullName>
    </submittedName>
</protein>
<evidence type="ECO:0000313" key="9">
    <source>
        <dbReference type="RefSeq" id="XP_015078126.1"/>
    </source>
</evidence>
<gene>
    <name evidence="9" type="primary">LOC107021926</name>
</gene>
<feature type="domain" description="MADS-box" evidence="7">
    <location>
        <begin position="1"/>
        <end position="40"/>
    </location>
</feature>
<dbReference type="GeneID" id="107021926"/>
<evidence type="ECO:0000256" key="2">
    <source>
        <dbReference type="ARBA" id="ARBA00023015"/>
    </source>
</evidence>
<evidence type="ECO:0000256" key="4">
    <source>
        <dbReference type="ARBA" id="ARBA00023163"/>
    </source>
</evidence>
<accession>A0ABM1GZF5</accession>
<reference evidence="9" key="2">
    <citation type="submission" date="2025-08" db="UniProtKB">
        <authorList>
            <consortium name="RefSeq"/>
        </authorList>
    </citation>
    <scope>IDENTIFICATION</scope>
</reference>
<dbReference type="Pfam" id="PF00319">
    <property type="entry name" value="SRF-TF"/>
    <property type="match status" value="1"/>
</dbReference>
<evidence type="ECO:0000256" key="3">
    <source>
        <dbReference type="ARBA" id="ARBA00023125"/>
    </source>
</evidence>
<organism evidence="8 9">
    <name type="scientific">Solanum pennellii</name>
    <name type="common">Tomato</name>
    <name type="synonym">Lycopersicon pennellii</name>
    <dbReference type="NCBI Taxonomy" id="28526"/>
    <lineage>
        <taxon>Eukaryota</taxon>
        <taxon>Viridiplantae</taxon>
        <taxon>Streptophyta</taxon>
        <taxon>Embryophyta</taxon>
        <taxon>Tracheophyta</taxon>
        <taxon>Spermatophyta</taxon>
        <taxon>Magnoliopsida</taxon>
        <taxon>eudicotyledons</taxon>
        <taxon>Gunneridae</taxon>
        <taxon>Pentapetalae</taxon>
        <taxon>asterids</taxon>
        <taxon>lamiids</taxon>
        <taxon>Solanales</taxon>
        <taxon>Solanaceae</taxon>
        <taxon>Solanoideae</taxon>
        <taxon>Solaneae</taxon>
        <taxon>Solanum</taxon>
        <taxon>Solanum subgen. Lycopersicon</taxon>
    </lineage>
</organism>
<keyword evidence="2" id="KW-0805">Transcription regulation</keyword>
<evidence type="ECO:0000256" key="1">
    <source>
        <dbReference type="ARBA" id="ARBA00004123"/>
    </source>
</evidence>
<dbReference type="InterPro" id="IPR036879">
    <property type="entry name" value="TF_MADSbox_sf"/>
</dbReference>
<dbReference type="PROSITE" id="PS50066">
    <property type="entry name" value="MADS_BOX_2"/>
    <property type="match status" value="1"/>
</dbReference>
<keyword evidence="3" id="KW-0238">DNA-binding</keyword>
<evidence type="ECO:0000313" key="8">
    <source>
        <dbReference type="Proteomes" id="UP000694930"/>
    </source>
</evidence>
<sequence length="174" mass="19771">MNLDERARKVVVEKKLASLCKQAEELSILCDVKVGVVAFSPGETKAFAWPCLTQANATMNEYLACDETQKQNKLFTQVTYLQRKIDAREEYIRKIEQIAEEKEMENLFNQLAMGKSIHELDARETKGLLKLFDAHKTKLNERKTKLNEHDVDGNDLNQIDANESNVGEENGGNP</sequence>
<dbReference type="RefSeq" id="XP_015078126.1">
    <property type="nucleotide sequence ID" value="XM_015222640.1"/>
</dbReference>
<name>A0ABM1GZF5_SOLPN</name>
<evidence type="ECO:0000256" key="6">
    <source>
        <dbReference type="SAM" id="MobiDB-lite"/>
    </source>
</evidence>
<reference evidence="8" key="1">
    <citation type="journal article" date="2014" name="Nat. Genet.">
        <title>The genome of the stress-tolerant wild tomato species Solanum pennellii.</title>
        <authorList>
            <person name="Bolger A."/>
            <person name="Scossa F."/>
            <person name="Bolger M.E."/>
            <person name="Lanz C."/>
            <person name="Maumus F."/>
            <person name="Tohge T."/>
            <person name="Quesneville H."/>
            <person name="Alseekh S."/>
            <person name="Sorensen I."/>
            <person name="Lichtenstein G."/>
            <person name="Fich E.A."/>
            <person name="Conte M."/>
            <person name="Keller H."/>
            <person name="Schneeberger K."/>
            <person name="Schwacke R."/>
            <person name="Ofner I."/>
            <person name="Vrebalov J."/>
            <person name="Xu Y."/>
            <person name="Osorio S."/>
            <person name="Aflitos S.A."/>
            <person name="Schijlen E."/>
            <person name="Jimenez-Gomez J.M."/>
            <person name="Ryngajllo M."/>
            <person name="Kimura S."/>
            <person name="Kumar R."/>
            <person name="Koenig D."/>
            <person name="Headland L.R."/>
            <person name="Maloof J.N."/>
            <person name="Sinha N."/>
            <person name="van Ham R.C."/>
            <person name="Lankhorst R.K."/>
            <person name="Mao L."/>
            <person name="Vogel A."/>
            <person name="Arsova B."/>
            <person name="Panstruga R."/>
            <person name="Fei Z."/>
            <person name="Rose J.K."/>
            <person name="Zamir D."/>
            <person name="Carrari F."/>
            <person name="Giovannoni J.J."/>
            <person name="Weigel D."/>
            <person name="Usadel B."/>
            <person name="Fernie A.R."/>
        </authorList>
    </citation>
    <scope>NUCLEOTIDE SEQUENCE [LARGE SCALE GENOMIC DNA]</scope>
    <source>
        <strain evidence="8">cv. LA0716</strain>
    </source>
</reference>
<feature type="region of interest" description="Disordered" evidence="6">
    <location>
        <begin position="149"/>
        <end position="174"/>
    </location>
</feature>
<keyword evidence="5" id="KW-0539">Nucleus</keyword>
<dbReference type="PANTHER" id="PTHR11945:SF784">
    <property type="entry name" value="TYPE I MADS BOX TRANSCRIPTION FACTOR"/>
    <property type="match status" value="1"/>
</dbReference>
<evidence type="ECO:0000259" key="7">
    <source>
        <dbReference type="PROSITE" id="PS50066"/>
    </source>
</evidence>
<comment type="subcellular location">
    <subcellularLocation>
        <location evidence="1">Nucleus</location>
    </subcellularLocation>
</comment>
<dbReference type="Gene3D" id="3.40.1810.10">
    <property type="entry name" value="Transcription factor, MADS-box"/>
    <property type="match status" value="1"/>
</dbReference>
<dbReference type="InterPro" id="IPR002100">
    <property type="entry name" value="TF_MADSbox"/>
</dbReference>
<proteinExistence type="predicted"/>
<dbReference type="PANTHER" id="PTHR11945">
    <property type="entry name" value="MADS BOX PROTEIN"/>
    <property type="match status" value="1"/>
</dbReference>
<keyword evidence="8" id="KW-1185">Reference proteome</keyword>
<evidence type="ECO:0000256" key="5">
    <source>
        <dbReference type="ARBA" id="ARBA00023242"/>
    </source>
</evidence>